<dbReference type="OrthoDB" id="135439at2"/>
<dbReference type="RefSeq" id="WP_054533306.1">
    <property type="nucleotide sequence ID" value="NZ_LGKP01000010.1"/>
</dbReference>
<name>A0A0P6YBP2_9CHLR</name>
<dbReference type="STRING" id="70996.SE18_04900"/>
<sequence length="771" mass="81683">MKSMTSKKSIGLLGILVVSLFASMLTAKTPPVQAAPNAVGWGTAQVVAAGALKNLHSDVAIDSNGKTHITWIRLAASTSDESEVLYTNNVGGTWLTPYVVSGSAGHGADPFVSLAVEGNRAHFIFISFSGLAVHRYVTFSGSSVVPSVATNLSSTKSSTPEIIADKTGRIHAFWGDRRAGATAQIVHRIWANGSWEANTGRVVRNDGTNQKYPRATATADGNIHMTFLGENKFPYQIFNGTTWVSGGNLDTGKTKIAALTSKGNTVIAVYTLAPTTHIVYYKQGTNGNWSNRVQLSSGSSYDEFPAVTYNEQTDRVYATWLSGPGDTAQALVAQEINPGITFNAIQKIDSALVGRAWPQIDTRGARVTVVWHHRTVSSQPFNVYRIEGNTGGSDQITPTPSITPTPTQPPVGFSLVRSSASPSTNPNVTLAISNMIGNPDQMRVSTTAFTAQSAGPNWEGLNTSKVVNTGAGSNSCLTTVYVQLRNSSNGQVSNVQSVSAVIDTGIQSVPQIYTMETAPSARPANLTEAQVQPFAPDRVSEKYTRNMTFAYTIAQETGGCSGIARHKAGPFAVNGSSYPYSGFSAFDSFVTGNDSNGTGFEEQTVNATVILTDTLGMQSVISKQFTYDDDAPVLSAGGSISLPNGATTNVSVIPLTFTATVTDDGYMNSAPADKRYWGVWVVASTSTTLPSPQDFLQYGDVIGLEDGATSVDYARLVNALTGTSAGTRYVHIRFLDGAGNYTSSGLTSEAITLQANYTGLPNYLPWVSKAP</sequence>
<dbReference type="EMBL" id="LGKP01000010">
    <property type="protein sequence ID" value="KPL90719.1"/>
    <property type="molecule type" value="Genomic_DNA"/>
</dbReference>
<protein>
    <submittedName>
        <fullName evidence="2">Uncharacterized protein</fullName>
    </submittedName>
</protein>
<accession>A0A0P6YBP2</accession>
<reference evidence="2 3" key="1">
    <citation type="submission" date="2015-07" db="EMBL/GenBank/DDBJ databases">
        <title>Whole genome sequence of Herpetosiphon geysericola DSM 7119.</title>
        <authorList>
            <person name="Hemp J."/>
            <person name="Ward L.M."/>
            <person name="Pace L.A."/>
            <person name="Fischer W.W."/>
        </authorList>
    </citation>
    <scope>NUCLEOTIDE SEQUENCE [LARGE SCALE GENOMIC DNA]</scope>
    <source>
        <strain evidence="2 3">DSM 7119</strain>
    </source>
</reference>
<dbReference type="SUPFAM" id="SSF89372">
    <property type="entry name" value="Fucose-specific lectin"/>
    <property type="match status" value="1"/>
</dbReference>
<proteinExistence type="predicted"/>
<keyword evidence="1" id="KW-0732">Signal</keyword>
<gene>
    <name evidence="2" type="ORF">SE18_04900</name>
</gene>
<feature type="signal peptide" evidence="1">
    <location>
        <begin position="1"/>
        <end position="34"/>
    </location>
</feature>
<evidence type="ECO:0000313" key="3">
    <source>
        <dbReference type="Proteomes" id="UP000050277"/>
    </source>
</evidence>
<dbReference type="Proteomes" id="UP000050277">
    <property type="component" value="Unassembled WGS sequence"/>
</dbReference>
<keyword evidence="3" id="KW-1185">Reference proteome</keyword>
<evidence type="ECO:0000313" key="2">
    <source>
        <dbReference type="EMBL" id="KPL90719.1"/>
    </source>
</evidence>
<evidence type="ECO:0000256" key="1">
    <source>
        <dbReference type="SAM" id="SignalP"/>
    </source>
</evidence>
<feature type="chain" id="PRO_5006133490" evidence="1">
    <location>
        <begin position="35"/>
        <end position="771"/>
    </location>
</feature>
<organism evidence="2 3">
    <name type="scientific">Herpetosiphon geysericola</name>
    <dbReference type="NCBI Taxonomy" id="70996"/>
    <lineage>
        <taxon>Bacteria</taxon>
        <taxon>Bacillati</taxon>
        <taxon>Chloroflexota</taxon>
        <taxon>Chloroflexia</taxon>
        <taxon>Herpetosiphonales</taxon>
        <taxon>Herpetosiphonaceae</taxon>
        <taxon>Herpetosiphon</taxon>
    </lineage>
</organism>
<dbReference type="AlphaFoldDB" id="A0A0P6YBP2"/>
<comment type="caution">
    <text evidence="2">The sequence shown here is derived from an EMBL/GenBank/DDBJ whole genome shotgun (WGS) entry which is preliminary data.</text>
</comment>